<dbReference type="EMBL" id="SXCS01000008">
    <property type="protein sequence ID" value="NFR62589.1"/>
    <property type="molecule type" value="Genomic_DNA"/>
</dbReference>
<proteinExistence type="predicted"/>
<evidence type="ECO:0000313" key="4">
    <source>
        <dbReference type="Proteomes" id="UP000033052"/>
    </source>
</evidence>
<dbReference type="GeneID" id="92937937"/>
<dbReference type="RefSeq" id="WP_003490345.1">
    <property type="nucleotide sequence ID" value="NZ_CBCRVC010000013.1"/>
</dbReference>
<dbReference type="Proteomes" id="UP000223854">
    <property type="component" value="Unassembled WGS sequence"/>
</dbReference>
<dbReference type="Proteomes" id="UP000033052">
    <property type="component" value="Chromosome"/>
</dbReference>
<reference evidence="1 4" key="2">
    <citation type="journal article" date="2015" name="PLoS ONE">
        <title>A universal mariner transposon system for forward genetic studies in the genus clostridium.</title>
        <authorList>
            <person name="Zhang Y."/>
            <person name="Grosse-Honebrink A."/>
            <person name="Minton N.P."/>
        </authorList>
    </citation>
    <scope>NUCLEOTIDE SEQUENCE [LARGE SCALE GENOMIC DNA]</scope>
    <source>
        <strain evidence="1 4">NCIMB 10696</strain>
    </source>
</reference>
<dbReference type="AlphaFoldDB" id="A0A7X5PC17"/>
<evidence type="ECO:0000313" key="1">
    <source>
        <dbReference type="EMBL" id="AKC61928.1"/>
    </source>
</evidence>
<dbReference type="EMBL" id="PDLH01000007">
    <property type="protein sequence ID" value="PHH00864.1"/>
    <property type="molecule type" value="Genomic_DNA"/>
</dbReference>
<accession>A0A7X5PC17</accession>
<protein>
    <submittedName>
        <fullName evidence="2">Uncharacterized protein</fullName>
    </submittedName>
</protein>
<keyword evidence="5" id="KW-1185">Reference proteome</keyword>
<evidence type="ECO:0000313" key="2">
    <source>
        <dbReference type="EMBL" id="NFR62589.1"/>
    </source>
</evidence>
<dbReference type="KEGG" id="cld:CLSPO_c12080"/>
<reference evidence="3 5" key="3">
    <citation type="submission" date="2017-09" db="EMBL/GenBank/DDBJ databases">
        <title>FDA dAtabase for Regulatory Grade micrObial Sequences (FDA-ARGOS): Supporting development and validation of Infectious Disease Dx tests.</title>
        <authorList>
            <person name="Kerrigan L."/>
            <person name="Long C."/>
            <person name="Tallon L.J."/>
            <person name="Sadzewicz L."/>
            <person name="Ott S."/>
            <person name="Zhao X."/>
            <person name="Nagaraj S."/>
            <person name="Vavikolanu K."/>
            <person name="Aluvathingal J."/>
            <person name="Nadendla S."/>
            <person name="Sichtig H."/>
        </authorList>
    </citation>
    <scope>NUCLEOTIDE SEQUENCE [LARGE SCALE GENOMIC DNA]</scope>
    <source>
        <strain evidence="3 5">FDAARGOS_423</strain>
    </source>
</reference>
<organism evidence="2 6">
    <name type="scientific">Clostridium sporogenes</name>
    <dbReference type="NCBI Taxonomy" id="1509"/>
    <lineage>
        <taxon>Bacteria</taxon>
        <taxon>Bacillati</taxon>
        <taxon>Bacillota</taxon>
        <taxon>Clostridia</taxon>
        <taxon>Eubacteriales</taxon>
        <taxon>Clostridiaceae</taxon>
        <taxon>Clostridium</taxon>
    </lineage>
</organism>
<sequence length="59" mass="6605">MGAGALSVGKSGLWSGVPERYNVIKISKADKEINIDDFISKLNLVEVILRLFLISYKFF</sequence>
<gene>
    <name evidence="1" type="ORF">CLSPO_c12080</name>
    <name evidence="3" type="ORF">CRX47_13790</name>
    <name evidence="2" type="ORF">FDF70_14130</name>
</gene>
<reference evidence="2 6" key="4">
    <citation type="submission" date="2019-04" db="EMBL/GenBank/DDBJ databases">
        <title>Genome sequencing of Clostridium botulinum Groups I-IV and Clostridium butyricum.</title>
        <authorList>
            <person name="Brunt J."/>
            <person name="Van Vliet A.H.M."/>
            <person name="Stringer S.C."/>
            <person name="Carter A.T."/>
            <person name="Peck M.W."/>
        </authorList>
    </citation>
    <scope>NUCLEOTIDE SEQUENCE [LARGE SCALE GENOMIC DNA]</scope>
    <source>
        <strain evidence="2 6">IFR 18/108</strain>
    </source>
</reference>
<dbReference type="EMBL" id="CP009225">
    <property type="protein sequence ID" value="AKC61928.1"/>
    <property type="molecule type" value="Genomic_DNA"/>
</dbReference>
<evidence type="ECO:0000313" key="6">
    <source>
        <dbReference type="Proteomes" id="UP000486601"/>
    </source>
</evidence>
<name>A0A7X5PC17_CLOSG</name>
<evidence type="ECO:0000313" key="3">
    <source>
        <dbReference type="EMBL" id="PHH00864.1"/>
    </source>
</evidence>
<reference evidence="1" key="1">
    <citation type="submission" date="2014-08" db="EMBL/GenBank/DDBJ databases">
        <authorList>
            <person name="Kubiak A."/>
            <person name="Poehlein A."/>
            <person name="Daniel R."/>
            <person name="Minton N.P."/>
        </authorList>
    </citation>
    <scope>NUCLEOTIDE SEQUENCE</scope>
    <source>
        <strain evidence="1">NCIMB 10696</strain>
    </source>
</reference>
<evidence type="ECO:0000313" key="5">
    <source>
        <dbReference type="Proteomes" id="UP000223854"/>
    </source>
</evidence>
<dbReference type="Proteomes" id="UP000486601">
    <property type="component" value="Unassembled WGS sequence"/>
</dbReference>